<evidence type="ECO:0000256" key="1">
    <source>
        <dbReference type="SAM" id="MobiDB-lite"/>
    </source>
</evidence>
<keyword evidence="3" id="KW-1185">Reference proteome</keyword>
<dbReference type="EMBL" id="JAINUG010000173">
    <property type="protein sequence ID" value="KAJ8390122.1"/>
    <property type="molecule type" value="Genomic_DNA"/>
</dbReference>
<reference evidence="2" key="1">
    <citation type="journal article" date="2023" name="Science">
        <title>Genome structures resolve the early diversification of teleost fishes.</title>
        <authorList>
            <person name="Parey E."/>
            <person name="Louis A."/>
            <person name="Montfort J."/>
            <person name="Bouchez O."/>
            <person name="Roques C."/>
            <person name="Iampietro C."/>
            <person name="Lluch J."/>
            <person name="Castinel A."/>
            <person name="Donnadieu C."/>
            <person name="Desvignes T."/>
            <person name="Floi Bucao C."/>
            <person name="Jouanno E."/>
            <person name="Wen M."/>
            <person name="Mejri S."/>
            <person name="Dirks R."/>
            <person name="Jansen H."/>
            <person name="Henkel C."/>
            <person name="Chen W.J."/>
            <person name="Zahm M."/>
            <person name="Cabau C."/>
            <person name="Klopp C."/>
            <person name="Thompson A.W."/>
            <person name="Robinson-Rechavi M."/>
            <person name="Braasch I."/>
            <person name="Lecointre G."/>
            <person name="Bobe J."/>
            <person name="Postlethwait J.H."/>
            <person name="Berthelot C."/>
            <person name="Roest Crollius H."/>
            <person name="Guiguen Y."/>
        </authorList>
    </citation>
    <scope>NUCLEOTIDE SEQUENCE</scope>
    <source>
        <strain evidence="2">NC1722</strain>
    </source>
</reference>
<protein>
    <submittedName>
        <fullName evidence="2">Uncharacterized protein</fullName>
    </submittedName>
</protein>
<feature type="region of interest" description="Disordered" evidence="1">
    <location>
        <begin position="1"/>
        <end position="155"/>
    </location>
</feature>
<feature type="compositionally biased region" description="Polar residues" evidence="1">
    <location>
        <begin position="49"/>
        <end position="72"/>
    </location>
</feature>
<accession>A0AAD7RTL1</accession>
<comment type="caution">
    <text evidence="2">The sequence shown here is derived from an EMBL/GenBank/DDBJ whole genome shotgun (WGS) entry which is preliminary data.</text>
</comment>
<dbReference type="Proteomes" id="UP001221898">
    <property type="component" value="Unassembled WGS sequence"/>
</dbReference>
<feature type="compositionally biased region" description="Low complexity" evidence="1">
    <location>
        <begin position="75"/>
        <end position="88"/>
    </location>
</feature>
<feature type="compositionally biased region" description="Low complexity" evidence="1">
    <location>
        <begin position="13"/>
        <end position="28"/>
    </location>
</feature>
<dbReference type="AlphaFoldDB" id="A0AAD7RTL1"/>
<proteinExistence type="predicted"/>
<sequence>MPSPTSEGESPHSAGVARSRVVRRATSSKNGDMAPSPDSAATVPDRGENSSGDDATGTATSSPLTQSPSAGTDTWGESEAGAEGGAWALLKTKCPGAAEERGRELEPDPPPELELEAEPEPELELELELELEPVPVPDGAREREWEQDQELRWVW</sequence>
<feature type="compositionally biased region" description="Acidic residues" evidence="1">
    <location>
        <begin position="107"/>
        <end position="131"/>
    </location>
</feature>
<name>A0AAD7RTL1_9TELE</name>
<evidence type="ECO:0000313" key="2">
    <source>
        <dbReference type="EMBL" id="KAJ8390122.1"/>
    </source>
</evidence>
<gene>
    <name evidence="2" type="ORF">AAFF_G00109960</name>
</gene>
<organism evidence="2 3">
    <name type="scientific">Aldrovandia affinis</name>
    <dbReference type="NCBI Taxonomy" id="143900"/>
    <lineage>
        <taxon>Eukaryota</taxon>
        <taxon>Metazoa</taxon>
        <taxon>Chordata</taxon>
        <taxon>Craniata</taxon>
        <taxon>Vertebrata</taxon>
        <taxon>Euteleostomi</taxon>
        <taxon>Actinopterygii</taxon>
        <taxon>Neopterygii</taxon>
        <taxon>Teleostei</taxon>
        <taxon>Notacanthiformes</taxon>
        <taxon>Halosauridae</taxon>
        <taxon>Aldrovandia</taxon>
    </lineage>
</organism>
<evidence type="ECO:0000313" key="3">
    <source>
        <dbReference type="Proteomes" id="UP001221898"/>
    </source>
</evidence>
<feature type="compositionally biased region" description="Basic and acidic residues" evidence="1">
    <location>
        <begin position="139"/>
        <end position="155"/>
    </location>
</feature>